<protein>
    <submittedName>
        <fullName evidence="1">Uncharacterized protein</fullName>
    </submittedName>
</protein>
<sequence>MKAEKTIEEYNPDNGIYPLCACGCGRPILYGDEVIWTSTGNTFLLCNSDRESWLTIKKKLDNANLTEEWKELDDELLACKRCGCKLIKLKGV</sequence>
<dbReference type="EMBL" id="BARU01020173">
    <property type="protein sequence ID" value="GAH60749.1"/>
    <property type="molecule type" value="Genomic_DNA"/>
</dbReference>
<proteinExistence type="predicted"/>
<evidence type="ECO:0000313" key="1">
    <source>
        <dbReference type="EMBL" id="GAH60749.1"/>
    </source>
</evidence>
<reference evidence="1" key="1">
    <citation type="journal article" date="2014" name="Front. Microbiol.">
        <title>High frequency of phylogenetically diverse reductive dehalogenase-homologous genes in deep subseafloor sedimentary metagenomes.</title>
        <authorList>
            <person name="Kawai M."/>
            <person name="Futagami T."/>
            <person name="Toyoda A."/>
            <person name="Takaki Y."/>
            <person name="Nishi S."/>
            <person name="Hori S."/>
            <person name="Arai W."/>
            <person name="Tsubouchi T."/>
            <person name="Morono Y."/>
            <person name="Uchiyama I."/>
            <person name="Ito T."/>
            <person name="Fujiyama A."/>
            <person name="Inagaki F."/>
            <person name="Takami H."/>
        </authorList>
    </citation>
    <scope>NUCLEOTIDE SEQUENCE</scope>
    <source>
        <strain evidence="1">Expedition CK06-06</strain>
    </source>
</reference>
<accession>X1I3S9</accession>
<dbReference type="AlphaFoldDB" id="X1I3S9"/>
<comment type="caution">
    <text evidence="1">The sequence shown here is derived from an EMBL/GenBank/DDBJ whole genome shotgun (WGS) entry which is preliminary data.</text>
</comment>
<gene>
    <name evidence="1" type="ORF">S03H2_33161</name>
</gene>
<organism evidence="1">
    <name type="scientific">marine sediment metagenome</name>
    <dbReference type="NCBI Taxonomy" id="412755"/>
    <lineage>
        <taxon>unclassified sequences</taxon>
        <taxon>metagenomes</taxon>
        <taxon>ecological metagenomes</taxon>
    </lineage>
</organism>
<name>X1I3S9_9ZZZZ</name>